<dbReference type="PANTHER" id="PTHR46390">
    <property type="entry name" value="MANNOSE-1-PHOSPHATE GUANYLYLTRANSFERASE"/>
    <property type="match status" value="1"/>
</dbReference>
<dbReference type="SUPFAM" id="SSF159283">
    <property type="entry name" value="Guanosine diphospho-D-mannose pyrophosphorylase/mannose-6-phosphate isomerase linker domain"/>
    <property type="match status" value="1"/>
</dbReference>
<keyword evidence="2" id="KW-0808">Transferase</keyword>
<organism evidence="2 3">
    <name type="scientific">Phocaeicola faecium</name>
    <dbReference type="NCBI Taxonomy" id="2762213"/>
    <lineage>
        <taxon>Bacteria</taxon>
        <taxon>Pseudomonadati</taxon>
        <taxon>Bacteroidota</taxon>
        <taxon>Bacteroidia</taxon>
        <taxon>Bacteroidales</taxon>
        <taxon>Bacteroidaceae</taxon>
        <taxon>Phocaeicola</taxon>
    </lineage>
</organism>
<proteinExistence type="predicted"/>
<evidence type="ECO:0000313" key="3">
    <source>
        <dbReference type="Proteomes" id="UP000616346"/>
    </source>
</evidence>
<feature type="domain" description="Nucleotidyl transferase" evidence="1">
    <location>
        <begin position="9"/>
        <end position="276"/>
    </location>
</feature>
<dbReference type="PANTHER" id="PTHR46390:SF1">
    <property type="entry name" value="MANNOSE-1-PHOSPHATE GUANYLYLTRANSFERASE"/>
    <property type="match status" value="1"/>
</dbReference>
<evidence type="ECO:0000313" key="2">
    <source>
        <dbReference type="EMBL" id="MBD8002140.1"/>
    </source>
</evidence>
<dbReference type="InterPro" id="IPR029044">
    <property type="entry name" value="Nucleotide-diphossugar_trans"/>
</dbReference>
<dbReference type="GO" id="GO:0016779">
    <property type="term" value="F:nucleotidyltransferase activity"/>
    <property type="evidence" value="ECO:0007669"/>
    <property type="project" value="UniProtKB-KW"/>
</dbReference>
<dbReference type="InterPro" id="IPR005835">
    <property type="entry name" value="NTP_transferase_dom"/>
</dbReference>
<dbReference type="RefSeq" id="WP_178257246.1">
    <property type="nucleotide sequence ID" value="NZ_JACSPQ010000006.1"/>
</dbReference>
<reference evidence="2 3" key="1">
    <citation type="submission" date="2020-08" db="EMBL/GenBank/DDBJ databases">
        <title>A Genomic Blueprint of the Chicken Gut Microbiome.</title>
        <authorList>
            <person name="Gilroy R."/>
            <person name="Ravi A."/>
            <person name="Getino M."/>
            <person name="Pursley I."/>
            <person name="Horton D.L."/>
            <person name="Alikhan N.-F."/>
            <person name="Baker D."/>
            <person name="Gharbi K."/>
            <person name="Hall N."/>
            <person name="Watson M."/>
            <person name="Adriaenssens E.M."/>
            <person name="Foster-Nyarko E."/>
            <person name="Jarju S."/>
            <person name="Secka A."/>
            <person name="Antonio M."/>
            <person name="Oren A."/>
            <person name="Chaudhuri R."/>
            <person name="La Ragione R.M."/>
            <person name="Hildebrand F."/>
            <person name="Pallen M.J."/>
        </authorList>
    </citation>
    <scope>NUCLEOTIDE SEQUENCE [LARGE SCALE GENOMIC DNA]</scope>
    <source>
        <strain evidence="2 3">Sa1YUN3</strain>
    </source>
</reference>
<keyword evidence="2" id="KW-0548">Nucleotidyltransferase</keyword>
<sequence>MSNINYYCVIMAGGIGRRFWPYSRKALPKQFLDFFGTGRTLLQQTYDRYKQIIPPENIYITTHRDYKELVKNLLPEVDESRLIVEEERRNTAPAIAYASHVIQKVNPDATIVVAPSDHLILKTDEFKQAILKGMEFASHSGKLLTLGIKPSYPETGYGYIQIDEKEKDNFYKVKTFIEKPAREFAEVFVQSNEFYWNSGIFIWHVNTILQAFHEMMAEVCPRVECDTPDFSACPNSSIDYSIMEKANNVYVQLCDFGWADIGTWGSLYDASPKDENRNVIVNSNTLLYNCKENIILMPEDKLAVIQDLEGYLVVERGNALLICKKDDQNAIRKFVNDVEMKFGEKYS</sequence>
<comment type="caution">
    <text evidence="2">The sequence shown here is derived from an EMBL/GenBank/DDBJ whole genome shotgun (WGS) entry which is preliminary data.</text>
</comment>
<dbReference type="Proteomes" id="UP000616346">
    <property type="component" value="Unassembled WGS sequence"/>
</dbReference>
<dbReference type="Pfam" id="PF00483">
    <property type="entry name" value="NTP_transferase"/>
    <property type="match status" value="1"/>
</dbReference>
<name>A0ABR8VBH7_9BACT</name>
<dbReference type="CDD" id="cd02509">
    <property type="entry name" value="GDP-M1P_Guanylyltransferase"/>
    <property type="match status" value="1"/>
</dbReference>
<dbReference type="Gene3D" id="3.90.550.10">
    <property type="entry name" value="Spore Coat Polysaccharide Biosynthesis Protein SpsA, Chain A"/>
    <property type="match status" value="1"/>
</dbReference>
<protein>
    <submittedName>
        <fullName evidence="2">Mannose-1-phosphate guanylyltransferase</fullName>
    </submittedName>
</protein>
<accession>A0ABR8VBH7</accession>
<dbReference type="SUPFAM" id="SSF53448">
    <property type="entry name" value="Nucleotide-diphospho-sugar transferases"/>
    <property type="match status" value="1"/>
</dbReference>
<evidence type="ECO:0000259" key="1">
    <source>
        <dbReference type="Pfam" id="PF00483"/>
    </source>
</evidence>
<dbReference type="EMBL" id="JACSPQ010000006">
    <property type="protein sequence ID" value="MBD8002140.1"/>
    <property type="molecule type" value="Genomic_DNA"/>
</dbReference>
<gene>
    <name evidence="2" type="ORF">H9626_07920</name>
</gene>
<dbReference type="InterPro" id="IPR049577">
    <property type="entry name" value="GMPP_N"/>
</dbReference>
<keyword evidence="3" id="KW-1185">Reference proteome</keyword>
<dbReference type="InterPro" id="IPR051161">
    <property type="entry name" value="Mannose-6P_isomerase_type2"/>
</dbReference>